<keyword evidence="4 7" id="KW-1133">Transmembrane helix</keyword>
<evidence type="ECO:0000256" key="2">
    <source>
        <dbReference type="ARBA" id="ARBA00022692"/>
    </source>
</evidence>
<dbReference type="AlphaFoldDB" id="A0AAE0DSU2"/>
<reference evidence="9" key="1">
    <citation type="journal article" date="2023" name="Plant J.">
        <title>Genome sequences and population genomics provide insights into the demographic history, inbreeding, and mutation load of two 'living fossil' tree species of Dipteronia.</title>
        <authorList>
            <person name="Feng Y."/>
            <person name="Comes H.P."/>
            <person name="Chen J."/>
            <person name="Zhu S."/>
            <person name="Lu R."/>
            <person name="Zhang X."/>
            <person name="Li P."/>
            <person name="Qiu J."/>
            <person name="Olsen K.M."/>
            <person name="Qiu Y."/>
        </authorList>
    </citation>
    <scope>NUCLEOTIDE SEQUENCE</scope>
    <source>
        <strain evidence="9">NBL</strain>
    </source>
</reference>
<evidence type="ECO:0000256" key="3">
    <source>
        <dbReference type="ARBA" id="ARBA00022737"/>
    </source>
</evidence>
<gene>
    <name evidence="9" type="ORF">Dsin_031923</name>
</gene>
<keyword evidence="10" id="KW-1185">Reference proteome</keyword>
<dbReference type="EMBL" id="JANJYJ010000010">
    <property type="protein sequence ID" value="KAK3184637.1"/>
    <property type="molecule type" value="Genomic_DNA"/>
</dbReference>
<evidence type="ECO:0000256" key="5">
    <source>
        <dbReference type="ARBA" id="ARBA00023043"/>
    </source>
</evidence>
<protein>
    <recommendedName>
        <fullName evidence="8">PGG domain-containing protein</fullName>
    </recommendedName>
</protein>
<evidence type="ECO:0000256" key="4">
    <source>
        <dbReference type="ARBA" id="ARBA00022989"/>
    </source>
</evidence>
<keyword evidence="3" id="KW-0677">Repeat</keyword>
<comment type="subcellular location">
    <subcellularLocation>
        <location evidence="1">Membrane</location>
        <topology evidence="1">Multi-pass membrane protein</topology>
    </subcellularLocation>
</comment>
<sequence length="245" mass="27011">MDGNNPNQMIKTLTAVETNIQAKKDNIPDPPRGSNGAHHDKLASLHNAIIIVCSLLATCCFEAIISPPGGFWQTRPSKDVIHAENITTFPAFFKYFMYTSKGFSFTDLLAPNKAMSMALQPNDFVDFLLADATCFMASLMTIYIVTLAVCLEKKGAYTVATVVMLHVVIISAIFLYTSIIELTSDAGVFVSIVLQIGLVIMSIPTGIIFAPYFVKHCWPPISSRLDTCYSQICNRYQKMKAKVCC</sequence>
<evidence type="ECO:0000256" key="1">
    <source>
        <dbReference type="ARBA" id="ARBA00004141"/>
    </source>
</evidence>
<keyword evidence="5" id="KW-0040">ANK repeat</keyword>
<dbReference type="Proteomes" id="UP001281410">
    <property type="component" value="Unassembled WGS sequence"/>
</dbReference>
<dbReference type="PANTHER" id="PTHR24186">
    <property type="entry name" value="PROTEIN PHOSPHATASE 1 REGULATORY SUBUNIT"/>
    <property type="match status" value="1"/>
</dbReference>
<keyword evidence="6 7" id="KW-0472">Membrane</keyword>
<evidence type="ECO:0000313" key="9">
    <source>
        <dbReference type="EMBL" id="KAK3184637.1"/>
    </source>
</evidence>
<evidence type="ECO:0000259" key="8">
    <source>
        <dbReference type="Pfam" id="PF13962"/>
    </source>
</evidence>
<keyword evidence="2 7" id="KW-0812">Transmembrane</keyword>
<dbReference type="GO" id="GO:0005886">
    <property type="term" value="C:plasma membrane"/>
    <property type="evidence" value="ECO:0007669"/>
    <property type="project" value="TreeGrafter"/>
</dbReference>
<feature type="domain" description="PGG" evidence="8">
    <location>
        <begin position="41"/>
        <end position="99"/>
    </location>
</feature>
<dbReference type="PANTHER" id="PTHR24186:SF38">
    <property type="entry name" value="ANKYRIN REPEAT FAMILY PROTEIN"/>
    <property type="match status" value="1"/>
</dbReference>
<feature type="transmembrane region" description="Helical" evidence="7">
    <location>
        <begin position="188"/>
        <end position="214"/>
    </location>
</feature>
<evidence type="ECO:0000256" key="7">
    <source>
        <dbReference type="SAM" id="Phobius"/>
    </source>
</evidence>
<dbReference type="Pfam" id="PF13962">
    <property type="entry name" value="PGG"/>
    <property type="match status" value="1"/>
</dbReference>
<evidence type="ECO:0000256" key="6">
    <source>
        <dbReference type="ARBA" id="ARBA00023136"/>
    </source>
</evidence>
<comment type="caution">
    <text evidence="9">The sequence shown here is derived from an EMBL/GenBank/DDBJ whole genome shotgun (WGS) entry which is preliminary data.</text>
</comment>
<feature type="transmembrane region" description="Helical" evidence="7">
    <location>
        <begin position="127"/>
        <end position="149"/>
    </location>
</feature>
<proteinExistence type="predicted"/>
<name>A0AAE0DSU2_9ROSI</name>
<evidence type="ECO:0000313" key="10">
    <source>
        <dbReference type="Proteomes" id="UP001281410"/>
    </source>
</evidence>
<dbReference type="InterPro" id="IPR026961">
    <property type="entry name" value="PGG_dom"/>
</dbReference>
<accession>A0AAE0DSU2</accession>
<feature type="transmembrane region" description="Helical" evidence="7">
    <location>
        <begin position="42"/>
        <end position="65"/>
    </location>
</feature>
<feature type="transmembrane region" description="Helical" evidence="7">
    <location>
        <begin position="156"/>
        <end position="176"/>
    </location>
</feature>
<organism evidence="9 10">
    <name type="scientific">Dipteronia sinensis</name>
    <dbReference type="NCBI Taxonomy" id="43782"/>
    <lineage>
        <taxon>Eukaryota</taxon>
        <taxon>Viridiplantae</taxon>
        <taxon>Streptophyta</taxon>
        <taxon>Embryophyta</taxon>
        <taxon>Tracheophyta</taxon>
        <taxon>Spermatophyta</taxon>
        <taxon>Magnoliopsida</taxon>
        <taxon>eudicotyledons</taxon>
        <taxon>Gunneridae</taxon>
        <taxon>Pentapetalae</taxon>
        <taxon>rosids</taxon>
        <taxon>malvids</taxon>
        <taxon>Sapindales</taxon>
        <taxon>Sapindaceae</taxon>
        <taxon>Hippocastanoideae</taxon>
        <taxon>Acereae</taxon>
        <taxon>Dipteronia</taxon>
    </lineage>
</organism>